<dbReference type="RefSeq" id="WP_207785294.1">
    <property type="nucleotide sequence ID" value="NZ_JAAJBV010000001.1"/>
</dbReference>
<reference evidence="2 3" key="1">
    <citation type="submission" date="2020-02" db="EMBL/GenBank/DDBJ databases">
        <authorList>
            <person name="Chen W.-M."/>
        </authorList>
    </citation>
    <scope>NUCLEOTIDE SEQUENCE [LARGE SCALE GENOMIC DNA]</scope>
    <source>
        <strain evidence="2 3">TWA-26</strain>
    </source>
</reference>
<dbReference type="NCBIfam" id="NF038133">
    <property type="entry name" value="choice_anch_L"/>
    <property type="match status" value="1"/>
</dbReference>
<feature type="chain" id="PRO_5046442631" description="Ig-like domain-containing protein" evidence="1">
    <location>
        <begin position="20"/>
        <end position="806"/>
    </location>
</feature>
<feature type="signal peptide" evidence="1">
    <location>
        <begin position="1"/>
        <end position="19"/>
    </location>
</feature>
<dbReference type="Proteomes" id="UP000761423">
    <property type="component" value="Unassembled WGS sequence"/>
</dbReference>
<organism evidence="2 3">
    <name type="scientific">Flavobacterium celericrescens</name>
    <dbReference type="NCBI Taxonomy" id="2709780"/>
    <lineage>
        <taxon>Bacteria</taxon>
        <taxon>Pseudomonadati</taxon>
        <taxon>Bacteroidota</taxon>
        <taxon>Flavobacteriia</taxon>
        <taxon>Flavobacteriales</taxon>
        <taxon>Flavobacteriaceae</taxon>
        <taxon>Flavobacterium</taxon>
    </lineage>
</organism>
<evidence type="ECO:0008006" key="4">
    <source>
        <dbReference type="Google" id="ProtNLM"/>
    </source>
</evidence>
<gene>
    <name evidence="2" type="ORF">G4L40_00005</name>
</gene>
<feature type="non-terminal residue" evidence="2">
    <location>
        <position position="806"/>
    </location>
</feature>
<protein>
    <recommendedName>
        <fullName evidence="4">Ig-like domain-containing protein</fullName>
    </recommendedName>
</protein>
<dbReference type="InterPro" id="IPR049804">
    <property type="entry name" value="Choice_anch_L"/>
</dbReference>
<sequence length="806" mass="82548">MKKLYLFFLFITAIGFSQPIVVNTTTHTVPQLVEDVLIDSPCALVSNISWSSGATLGTRTGIGYFTNTNPNFPISAGVVMNTGALTNVPGPNTTTLGDGAWPGDNQLFNYIQALGIDPGLTDYNDATIIEFDFMPLTDQMSFNFLFASEEYGTFQCNYSDAFAFFLTDVTTGTVTNLALVPGTSTPVSVITVRDNANNAGCSSENIAYFGAFNGGANAAGAAINFNGQTVLMTAASTVTPNNPYHIKLVVADRNDSAYNSAVFIEAGSFNVGVADLSYPVGIGVETDDMTEANGLAMCPGDTRLLDSNLDPADYNFIWTLDTNVIVGATGPTLLVSQPGTYCLQASNISGASCTQNDCIVVEYLPGITINQNPPDLYSCTNNFNLTDNNLAVLGALSPSDYDVLFYLSAQDAIDNTGQISSNFTATQTVTTIYVRVENFAIPCPAFTQFDVIVNSTLPTATISGTTTIPSGTTTVITFTGTPNAVVTYNVDGGPNQTITLDASGNASITTPALTVNSTYNLVSVNSGCVVTLSGSAVVTVFTGPTASVTANTICSGTTGTVTFTGTPNAVVTYTVDGGANQTITLDGAGQYVLTTPVLTANSTYTLVSVFDGTTTTPLTASATVTVTALPTASISGSTTICSGSTAVISFTGTANAVVTYTVDSGANQTITLDATGNASVTTPALTTNSTYDLVSVNGACTNTASGSAVVTVLPLPTAAISGATTICSGATAVVSFTGTPNATITYTVDGGANQTILLDATGNVSVTTPVLTANSTYNLVSVASATTPVCNNTASGSVTITVNALP</sequence>
<keyword evidence="1" id="KW-0732">Signal</keyword>
<name>A0ABX0I7C5_9FLAO</name>
<comment type="caution">
    <text evidence="2">The sequence shown here is derived from an EMBL/GenBank/DDBJ whole genome shotgun (WGS) entry which is preliminary data.</text>
</comment>
<evidence type="ECO:0000313" key="3">
    <source>
        <dbReference type="Proteomes" id="UP000761423"/>
    </source>
</evidence>
<proteinExistence type="predicted"/>
<keyword evidence="3" id="KW-1185">Reference proteome</keyword>
<evidence type="ECO:0000313" key="2">
    <source>
        <dbReference type="EMBL" id="NHM03078.1"/>
    </source>
</evidence>
<accession>A0ABX0I7C5</accession>
<dbReference type="EMBL" id="JAAJBV010000001">
    <property type="protein sequence ID" value="NHM03078.1"/>
    <property type="molecule type" value="Genomic_DNA"/>
</dbReference>
<evidence type="ECO:0000256" key="1">
    <source>
        <dbReference type="SAM" id="SignalP"/>
    </source>
</evidence>